<dbReference type="InterPro" id="IPR041324">
    <property type="entry name" value="AgI/II_N"/>
</dbReference>
<sequence>MARKWILPLFILLGVLISGCSEGQEKGSKDGGDVEVTIPALFFEGQDIDSVISKAKSSGMKEVSKNDNGSLTYKMSETEHKEMMKGLKEGILASVEELKASEEFKSIKDVTYDKSFSEFTLSVNKEEFDNSLDTMASFGLALTGMYYQLFNGVDEKDYKVKVIFKDESNGDVINTIVYPDDLNKKN</sequence>
<name>A0A2X1BA89_9BACI</name>
<dbReference type="EMBL" id="UAQE01000004">
    <property type="protein sequence ID" value="SPU38681.1"/>
    <property type="molecule type" value="Genomic_DNA"/>
</dbReference>
<feature type="domain" description="Antigen I/II N-terminal" evidence="2">
    <location>
        <begin position="46"/>
        <end position="133"/>
    </location>
</feature>
<dbReference type="PROSITE" id="PS51257">
    <property type="entry name" value="PROKAR_LIPOPROTEIN"/>
    <property type="match status" value="1"/>
</dbReference>
<evidence type="ECO:0000313" key="4">
    <source>
        <dbReference type="Proteomes" id="UP000251431"/>
    </source>
</evidence>
<gene>
    <name evidence="3" type="ORF">NCTC7582_04646</name>
</gene>
<dbReference type="AlphaFoldDB" id="A0A2X1BA89"/>
<proteinExistence type="predicted"/>
<keyword evidence="1" id="KW-0732">Signal</keyword>
<dbReference type="Proteomes" id="UP000251431">
    <property type="component" value="Unassembled WGS sequence"/>
</dbReference>
<reference evidence="3 4" key="1">
    <citation type="submission" date="2018-06" db="EMBL/GenBank/DDBJ databases">
        <authorList>
            <consortium name="Pathogen Informatics"/>
            <person name="Doyle S."/>
        </authorList>
    </citation>
    <scope>NUCLEOTIDE SEQUENCE [LARGE SCALE GENOMIC DNA]</scope>
    <source>
        <strain evidence="3 4">NCTC7582</strain>
    </source>
</reference>
<accession>A0A2X1BA89</accession>
<protein>
    <recommendedName>
        <fullName evidence="2">Antigen I/II N-terminal domain-containing protein</fullName>
    </recommendedName>
</protein>
<evidence type="ECO:0000256" key="1">
    <source>
        <dbReference type="SAM" id="SignalP"/>
    </source>
</evidence>
<dbReference type="RefSeq" id="WP_112118539.1">
    <property type="nucleotide sequence ID" value="NZ_DALZYU010000001.1"/>
</dbReference>
<evidence type="ECO:0000259" key="2">
    <source>
        <dbReference type="Pfam" id="PF18652"/>
    </source>
</evidence>
<evidence type="ECO:0000313" key="3">
    <source>
        <dbReference type="EMBL" id="SPU38681.1"/>
    </source>
</evidence>
<dbReference type="Pfam" id="PF18652">
    <property type="entry name" value="Adhesin_P1_N"/>
    <property type="match status" value="1"/>
</dbReference>
<feature type="signal peptide" evidence="1">
    <location>
        <begin position="1"/>
        <end position="23"/>
    </location>
</feature>
<organism evidence="3 4">
    <name type="scientific">Lysinibacillus capsici</name>
    <dbReference type="NCBI Taxonomy" id="2115968"/>
    <lineage>
        <taxon>Bacteria</taxon>
        <taxon>Bacillati</taxon>
        <taxon>Bacillota</taxon>
        <taxon>Bacilli</taxon>
        <taxon>Bacillales</taxon>
        <taxon>Bacillaceae</taxon>
        <taxon>Lysinibacillus</taxon>
    </lineage>
</organism>
<feature type="chain" id="PRO_5015899528" description="Antigen I/II N-terminal domain-containing protein" evidence="1">
    <location>
        <begin position="24"/>
        <end position="186"/>
    </location>
</feature>